<comment type="caution">
    <text evidence="1">The sequence shown here is derived from an EMBL/GenBank/DDBJ whole genome shotgun (WGS) entry which is preliminary data.</text>
</comment>
<name>A0A9P5PHC6_9AGAR</name>
<proteinExistence type="predicted"/>
<accession>A0A9P5PHC6</accession>
<keyword evidence="2" id="KW-1185">Reference proteome</keyword>
<dbReference type="EMBL" id="JADNRY010000181">
    <property type="protein sequence ID" value="KAF9062110.1"/>
    <property type="molecule type" value="Genomic_DNA"/>
</dbReference>
<protein>
    <submittedName>
        <fullName evidence="1">Uncharacterized protein</fullName>
    </submittedName>
</protein>
<sequence>MNRIFCNPQGLAPVELQNNSSRPSFTPQTKCIVKAMEEPKESNVKTLVHTYCFVIILNHFSKYNSGIITTASSPETLISEQRMQAGPIATGDDGIACTQVTHVLSQATIKGIGDPDDANGTMKVTEKIKVFILCLVLIILSPFRWKWAPSAVATIAGTSILKELNSEWV</sequence>
<organism evidence="1 2">
    <name type="scientific">Rhodocollybia butyracea</name>
    <dbReference type="NCBI Taxonomy" id="206335"/>
    <lineage>
        <taxon>Eukaryota</taxon>
        <taxon>Fungi</taxon>
        <taxon>Dikarya</taxon>
        <taxon>Basidiomycota</taxon>
        <taxon>Agaricomycotina</taxon>
        <taxon>Agaricomycetes</taxon>
        <taxon>Agaricomycetidae</taxon>
        <taxon>Agaricales</taxon>
        <taxon>Marasmiineae</taxon>
        <taxon>Omphalotaceae</taxon>
        <taxon>Rhodocollybia</taxon>
    </lineage>
</organism>
<dbReference type="OrthoDB" id="2104739at2759"/>
<evidence type="ECO:0000313" key="2">
    <source>
        <dbReference type="Proteomes" id="UP000772434"/>
    </source>
</evidence>
<dbReference type="AlphaFoldDB" id="A0A9P5PHC6"/>
<reference evidence="1" key="1">
    <citation type="submission" date="2020-11" db="EMBL/GenBank/DDBJ databases">
        <authorList>
            <consortium name="DOE Joint Genome Institute"/>
            <person name="Ahrendt S."/>
            <person name="Riley R."/>
            <person name="Andreopoulos W."/>
            <person name="Labutti K."/>
            <person name="Pangilinan J."/>
            <person name="Ruiz-Duenas F.J."/>
            <person name="Barrasa J.M."/>
            <person name="Sanchez-Garcia M."/>
            <person name="Camarero S."/>
            <person name="Miyauchi S."/>
            <person name="Serrano A."/>
            <person name="Linde D."/>
            <person name="Babiker R."/>
            <person name="Drula E."/>
            <person name="Ayuso-Fernandez I."/>
            <person name="Pacheco R."/>
            <person name="Padilla G."/>
            <person name="Ferreira P."/>
            <person name="Barriuso J."/>
            <person name="Kellner H."/>
            <person name="Castanera R."/>
            <person name="Alfaro M."/>
            <person name="Ramirez L."/>
            <person name="Pisabarro A.G."/>
            <person name="Kuo A."/>
            <person name="Tritt A."/>
            <person name="Lipzen A."/>
            <person name="He G."/>
            <person name="Yan M."/>
            <person name="Ng V."/>
            <person name="Cullen D."/>
            <person name="Martin F."/>
            <person name="Rosso M.-N."/>
            <person name="Henrissat B."/>
            <person name="Hibbett D."/>
            <person name="Martinez A.T."/>
            <person name="Grigoriev I.V."/>
        </authorList>
    </citation>
    <scope>NUCLEOTIDE SEQUENCE</scope>
    <source>
        <strain evidence="1">AH 40177</strain>
    </source>
</reference>
<evidence type="ECO:0000313" key="1">
    <source>
        <dbReference type="EMBL" id="KAF9062110.1"/>
    </source>
</evidence>
<dbReference type="Proteomes" id="UP000772434">
    <property type="component" value="Unassembled WGS sequence"/>
</dbReference>
<gene>
    <name evidence="1" type="ORF">BDP27DRAFT_1369074</name>
</gene>